<organism evidence="2 3">
    <name type="scientific">Pleurodeles waltl</name>
    <name type="common">Iberian ribbed newt</name>
    <dbReference type="NCBI Taxonomy" id="8319"/>
    <lineage>
        <taxon>Eukaryota</taxon>
        <taxon>Metazoa</taxon>
        <taxon>Chordata</taxon>
        <taxon>Craniata</taxon>
        <taxon>Vertebrata</taxon>
        <taxon>Euteleostomi</taxon>
        <taxon>Amphibia</taxon>
        <taxon>Batrachia</taxon>
        <taxon>Caudata</taxon>
        <taxon>Salamandroidea</taxon>
        <taxon>Salamandridae</taxon>
        <taxon>Pleurodelinae</taxon>
        <taxon>Pleurodeles</taxon>
    </lineage>
</organism>
<dbReference type="Proteomes" id="UP001066276">
    <property type="component" value="Chromosome 8"/>
</dbReference>
<comment type="caution">
    <text evidence="2">The sequence shown here is derived from an EMBL/GenBank/DDBJ whole genome shotgun (WGS) entry which is preliminary data.</text>
</comment>
<proteinExistence type="predicted"/>
<name>A0AAV7ND89_PLEWA</name>
<accession>A0AAV7ND89</accession>
<evidence type="ECO:0000313" key="2">
    <source>
        <dbReference type="EMBL" id="KAJ1113456.1"/>
    </source>
</evidence>
<keyword evidence="3" id="KW-1185">Reference proteome</keyword>
<dbReference type="AlphaFoldDB" id="A0AAV7ND89"/>
<evidence type="ECO:0000256" key="1">
    <source>
        <dbReference type="SAM" id="MobiDB-lite"/>
    </source>
</evidence>
<feature type="compositionally biased region" description="Basic and acidic residues" evidence="1">
    <location>
        <begin position="38"/>
        <end position="47"/>
    </location>
</feature>
<protein>
    <submittedName>
        <fullName evidence="2">Uncharacterized protein</fullName>
    </submittedName>
</protein>
<sequence>MRAARPELDRYSSEVALAAWRNIVGPDPSSHPPLGRDIGGKTRRGTDGESLAGPAGNNQSRSRWRNRRVPAGPRMEASPRWPLPIARICAEARDWYPGTN</sequence>
<reference evidence="2" key="1">
    <citation type="journal article" date="2022" name="bioRxiv">
        <title>Sequencing and chromosome-scale assembly of the giantPleurodeles waltlgenome.</title>
        <authorList>
            <person name="Brown T."/>
            <person name="Elewa A."/>
            <person name="Iarovenko S."/>
            <person name="Subramanian E."/>
            <person name="Araus A.J."/>
            <person name="Petzold A."/>
            <person name="Susuki M."/>
            <person name="Suzuki K.-i.T."/>
            <person name="Hayashi T."/>
            <person name="Toyoda A."/>
            <person name="Oliveira C."/>
            <person name="Osipova E."/>
            <person name="Leigh N.D."/>
            <person name="Simon A."/>
            <person name="Yun M.H."/>
        </authorList>
    </citation>
    <scope>NUCLEOTIDE SEQUENCE</scope>
    <source>
        <strain evidence="2">20211129_DDA</strain>
        <tissue evidence="2">Liver</tissue>
    </source>
</reference>
<dbReference type="EMBL" id="JANPWB010000012">
    <property type="protein sequence ID" value="KAJ1113456.1"/>
    <property type="molecule type" value="Genomic_DNA"/>
</dbReference>
<feature type="region of interest" description="Disordered" evidence="1">
    <location>
        <begin position="23"/>
        <end position="78"/>
    </location>
</feature>
<gene>
    <name evidence="2" type="ORF">NDU88_001701</name>
</gene>
<evidence type="ECO:0000313" key="3">
    <source>
        <dbReference type="Proteomes" id="UP001066276"/>
    </source>
</evidence>